<gene>
    <name evidence="1" type="ORF">CEXT_234921</name>
</gene>
<proteinExistence type="predicted"/>
<evidence type="ECO:0000313" key="1">
    <source>
        <dbReference type="EMBL" id="GIX79536.1"/>
    </source>
</evidence>
<dbReference type="AlphaFoldDB" id="A0AAV4N670"/>
<protein>
    <submittedName>
        <fullName evidence="1">Uncharacterized protein</fullName>
    </submittedName>
</protein>
<name>A0AAV4N670_CAEEX</name>
<accession>A0AAV4N670</accession>
<sequence length="79" mass="8355">MEKHYPASHFFNHENALLSGGDRATVVTNGLNLETPSPLCLLFISMEAGGRMGTAQGGSSSAVSMLRLGSNGKMLARFL</sequence>
<comment type="caution">
    <text evidence="1">The sequence shown here is derived from an EMBL/GenBank/DDBJ whole genome shotgun (WGS) entry which is preliminary data.</text>
</comment>
<keyword evidence="2" id="KW-1185">Reference proteome</keyword>
<organism evidence="1 2">
    <name type="scientific">Caerostris extrusa</name>
    <name type="common">Bark spider</name>
    <name type="synonym">Caerostris bankana</name>
    <dbReference type="NCBI Taxonomy" id="172846"/>
    <lineage>
        <taxon>Eukaryota</taxon>
        <taxon>Metazoa</taxon>
        <taxon>Ecdysozoa</taxon>
        <taxon>Arthropoda</taxon>
        <taxon>Chelicerata</taxon>
        <taxon>Arachnida</taxon>
        <taxon>Araneae</taxon>
        <taxon>Araneomorphae</taxon>
        <taxon>Entelegynae</taxon>
        <taxon>Araneoidea</taxon>
        <taxon>Araneidae</taxon>
        <taxon>Caerostris</taxon>
    </lineage>
</organism>
<evidence type="ECO:0000313" key="2">
    <source>
        <dbReference type="Proteomes" id="UP001054945"/>
    </source>
</evidence>
<dbReference type="Proteomes" id="UP001054945">
    <property type="component" value="Unassembled WGS sequence"/>
</dbReference>
<reference evidence="1 2" key="1">
    <citation type="submission" date="2021-06" db="EMBL/GenBank/DDBJ databases">
        <title>Caerostris extrusa draft genome.</title>
        <authorList>
            <person name="Kono N."/>
            <person name="Arakawa K."/>
        </authorList>
    </citation>
    <scope>NUCLEOTIDE SEQUENCE [LARGE SCALE GENOMIC DNA]</scope>
</reference>
<dbReference type="EMBL" id="BPLR01002948">
    <property type="protein sequence ID" value="GIX79536.1"/>
    <property type="molecule type" value="Genomic_DNA"/>
</dbReference>